<organism evidence="15 16">
    <name type="scientific">Cyanidioschyzon merolae (strain NIES-3377 / 10D)</name>
    <name type="common">Unicellular red alga</name>
    <dbReference type="NCBI Taxonomy" id="280699"/>
    <lineage>
        <taxon>Eukaryota</taxon>
        <taxon>Rhodophyta</taxon>
        <taxon>Bangiophyceae</taxon>
        <taxon>Cyanidiales</taxon>
        <taxon>Cyanidiaceae</taxon>
        <taxon>Cyanidioschyzon</taxon>
    </lineage>
</organism>
<dbReference type="Gramene" id="CMD133CT">
    <property type="protein sequence ID" value="CMD133CT"/>
    <property type="gene ID" value="CMD133C"/>
</dbReference>
<dbReference type="Pfam" id="PF00005">
    <property type="entry name" value="ABC_tran"/>
    <property type="match status" value="2"/>
</dbReference>
<dbReference type="InterPro" id="IPR011527">
    <property type="entry name" value="ABC1_TM_dom"/>
</dbReference>
<comment type="subcellular location">
    <subcellularLocation>
        <location evidence="1">Vacuole membrane</location>
        <topology evidence="1">Multi-pass membrane protein</topology>
    </subcellularLocation>
</comment>
<evidence type="ECO:0000256" key="4">
    <source>
        <dbReference type="ARBA" id="ARBA00022554"/>
    </source>
</evidence>
<dbReference type="CDD" id="cd18580">
    <property type="entry name" value="ABC_6TM_ABCC_D2"/>
    <property type="match status" value="1"/>
</dbReference>
<dbReference type="EMBL" id="AP006486">
    <property type="protein sequence ID" value="BAM79200.1"/>
    <property type="molecule type" value="Genomic_DNA"/>
</dbReference>
<dbReference type="InterPro" id="IPR027417">
    <property type="entry name" value="P-loop_NTPase"/>
</dbReference>
<dbReference type="SUPFAM" id="SSF52540">
    <property type="entry name" value="P-loop containing nucleoside triphosphate hydrolases"/>
    <property type="match status" value="2"/>
</dbReference>
<dbReference type="eggNOG" id="KOG0054">
    <property type="taxonomic scope" value="Eukaryota"/>
</dbReference>
<evidence type="ECO:0000256" key="5">
    <source>
        <dbReference type="ARBA" id="ARBA00022692"/>
    </source>
</evidence>
<feature type="transmembrane region" description="Helical" evidence="12">
    <location>
        <begin position="457"/>
        <end position="478"/>
    </location>
</feature>
<dbReference type="CDD" id="cd03250">
    <property type="entry name" value="ABCC_MRP_domain1"/>
    <property type="match status" value="1"/>
</dbReference>
<protein>
    <recommendedName>
        <fullName evidence="2">Probable ATP-dependent transporter ycf16</fullName>
    </recommendedName>
</protein>
<evidence type="ECO:0000313" key="15">
    <source>
        <dbReference type="EMBL" id="BAM79200.1"/>
    </source>
</evidence>
<feature type="region of interest" description="Disordered" evidence="11">
    <location>
        <begin position="648"/>
        <end position="675"/>
    </location>
</feature>
<accession>M1V494</accession>
<evidence type="ECO:0000256" key="3">
    <source>
        <dbReference type="ARBA" id="ARBA00022448"/>
    </source>
</evidence>
<dbReference type="GO" id="GO:0005524">
    <property type="term" value="F:ATP binding"/>
    <property type="evidence" value="ECO:0007669"/>
    <property type="project" value="UniProtKB-KW"/>
</dbReference>
<gene>
    <name evidence="15" type="ORF">CYME_CMD133C</name>
</gene>
<feature type="transmembrane region" description="Helical" evidence="12">
    <location>
        <begin position="1449"/>
        <end position="1470"/>
    </location>
</feature>
<dbReference type="InterPro" id="IPR050173">
    <property type="entry name" value="ABC_transporter_C-like"/>
</dbReference>
<evidence type="ECO:0000256" key="6">
    <source>
        <dbReference type="ARBA" id="ARBA00022737"/>
    </source>
</evidence>
<feature type="region of interest" description="Disordered" evidence="11">
    <location>
        <begin position="1328"/>
        <end position="1358"/>
    </location>
</feature>
<dbReference type="OrthoDB" id="6500128at2759"/>
<dbReference type="FunFam" id="1.20.1560.10:FF:000020">
    <property type="entry name" value="ABC metal ion transporter"/>
    <property type="match status" value="1"/>
</dbReference>
<dbReference type="Gene3D" id="1.20.1560.10">
    <property type="entry name" value="ABC transporter type 1, transmembrane domain"/>
    <property type="match status" value="2"/>
</dbReference>
<feature type="compositionally biased region" description="Basic and acidic residues" evidence="11">
    <location>
        <begin position="121"/>
        <end position="140"/>
    </location>
</feature>
<dbReference type="PROSITE" id="PS00211">
    <property type="entry name" value="ABC_TRANSPORTER_1"/>
    <property type="match status" value="2"/>
</dbReference>
<dbReference type="SMART" id="SM00382">
    <property type="entry name" value="AAA"/>
    <property type="match status" value="2"/>
</dbReference>
<evidence type="ECO:0000256" key="9">
    <source>
        <dbReference type="ARBA" id="ARBA00022989"/>
    </source>
</evidence>
<dbReference type="InterPro" id="IPR017871">
    <property type="entry name" value="ABC_transporter-like_CS"/>
</dbReference>
<dbReference type="OMA" id="KTWIMAF"/>
<keyword evidence="7" id="KW-0547">Nucleotide-binding</keyword>
<reference evidence="15 16" key="1">
    <citation type="journal article" date="2004" name="Nature">
        <title>Genome sequence of the ultrasmall unicellular red alga Cyanidioschyzon merolae 10D.</title>
        <authorList>
            <person name="Matsuzaki M."/>
            <person name="Misumi O."/>
            <person name="Shin-i T."/>
            <person name="Maruyama S."/>
            <person name="Takahara M."/>
            <person name="Miyagishima S."/>
            <person name="Mori T."/>
            <person name="Nishida K."/>
            <person name="Yagisawa F."/>
            <person name="Nishida K."/>
            <person name="Yoshida Y."/>
            <person name="Nishimura Y."/>
            <person name="Nakao S."/>
            <person name="Kobayashi T."/>
            <person name="Momoyama Y."/>
            <person name="Higashiyama T."/>
            <person name="Minoda A."/>
            <person name="Sano M."/>
            <person name="Nomoto H."/>
            <person name="Oishi K."/>
            <person name="Hayashi H."/>
            <person name="Ohta F."/>
            <person name="Nishizaka S."/>
            <person name="Haga S."/>
            <person name="Miura S."/>
            <person name="Morishita T."/>
            <person name="Kabeya Y."/>
            <person name="Terasawa K."/>
            <person name="Suzuki Y."/>
            <person name="Ishii Y."/>
            <person name="Asakawa S."/>
            <person name="Takano H."/>
            <person name="Ohta N."/>
            <person name="Kuroiwa H."/>
            <person name="Tanaka K."/>
            <person name="Shimizu N."/>
            <person name="Sugano S."/>
            <person name="Sato N."/>
            <person name="Nozaki H."/>
            <person name="Ogasawara N."/>
            <person name="Kohara Y."/>
            <person name="Kuroiwa T."/>
        </authorList>
    </citation>
    <scope>NUCLEOTIDE SEQUENCE [LARGE SCALE GENOMIC DNA]</scope>
    <source>
        <strain evidence="15 16">10D</strain>
    </source>
</reference>
<feature type="transmembrane region" description="Helical" evidence="12">
    <location>
        <begin position="374"/>
        <end position="395"/>
    </location>
</feature>
<evidence type="ECO:0000256" key="7">
    <source>
        <dbReference type="ARBA" id="ARBA00022741"/>
    </source>
</evidence>
<evidence type="ECO:0000256" key="10">
    <source>
        <dbReference type="ARBA" id="ARBA00023136"/>
    </source>
</evidence>
<dbReference type="CDD" id="cd18579">
    <property type="entry name" value="ABC_6TM_ABCC_D1"/>
    <property type="match status" value="1"/>
</dbReference>
<keyword evidence="3" id="KW-0813">Transport</keyword>
<dbReference type="GeneID" id="16992681"/>
<dbReference type="InterPro" id="IPR036640">
    <property type="entry name" value="ABC1_TM_sf"/>
</dbReference>
<feature type="domain" description="ABC transmembrane type-1" evidence="14">
    <location>
        <begin position="235"/>
        <end position="515"/>
    </location>
</feature>
<dbReference type="InterPro" id="IPR044726">
    <property type="entry name" value="ABCC_6TM_D2"/>
</dbReference>
<feature type="transmembrane region" description="Helical" evidence="12">
    <location>
        <begin position="1555"/>
        <end position="1575"/>
    </location>
</feature>
<dbReference type="InterPro" id="IPR003439">
    <property type="entry name" value="ABC_transporter-like_ATP-bd"/>
</dbReference>
<sequence length="2055" mass="223638">MPTGAAATSPAQLPASIDDEETFRLVEEKETFLWTENGPGRAPSSWQFPQERLVCAALRCPEQDAGLWTRITFRWLNALLELGKIKPLELDDLWSLPSIDDPTRISARFQETWKRRCERHQYRPRARDHSQGRATREAPHVPHPRGICGLFSQLRLWILHRSGVAMSPTDPEEEQTNHEAFLASPHTVAKSPRPLSVSTECREDVVPKRPEQGLGAVVLALLDAFGGRCLGSAPLKLCYDLLNFVGPLALERMLQFLSRGAHEESSLEGMLCVLALFTAPMLQSICLHQYFHMNYRVGMQARAALMDAIYRKTLRLSVCARNHYGAGDIVNLLAVDTQRATVDLTPYLHIIWSGPLQIIIAMVCLYRVVGMAAFAGFLFMAALIPLNGWVARLIGQQSRALMERKDERIRLLHEILSGIRQIKIMGWEQAFFERVQEARLRETQVLRRKQLLEAFSNFSWAAAPVATALVTFGCMGVGPSAQRLTPATAFGALTLFNILRFPLSVFPDVLSSLMDAAVSLRRIQAFLCHYEVPERFALDAVETDSASSGTEVSETLAGRPSVARKATSSFLGGGPANGLDRVANSQSASKAAAADVTHFPVAGTETMRSTDAPAEASLFIDAGSAATRETPGSELLRVPSLPFLSDTSAARSTSLQEHQESRLHQRQTTASRLLPPYGTSFRAGHWNEATPGMEAPGDDVVISLRHMSYAFEPLPMQLDASLLLGVPSVHSSASGQSSMGGSSLLVPRHELAASIQNLDAVSCSFGAKHNDVDRSTYEGSVVQGVHGGLVPDDKAVDQTTASVHLGQTFRNAAACDPDMDTIMDMDTDTNTGAGPFATNQAGTVPSRKNALKNTPEMTEASPGQGTLSWVLHDITLQIQRGQLVLICGEVGSGKSSLLLAILGELYGYPATVEAAMSTTFEAKTTRSFASSYQGAHHLVRPTTIGYCPQEAYLMNASLRENILFYTPLDEQRYREVLEATALVDDLAQMPAGDRTEIGSKGINLSGGQKARVALARALYSCASLLLLDDPLSAVDATVGRVLFERALCGPLARGRTRILVTHHRQWLSRADLVIELAGGRIQRHSVRPQPLRIPRGKPRDQQASPIQVSLLSDAENDEKQLLASGDKAGAFRVPTSRAAEPLVMEHSNELEVSGSFPLGTIDATAGAGRGAPEDALAAEHAVGDLPLSEVSIAQSSRPGIEQGATPHAKGNAFDQFADNNDNDKYALRSRATYAVASNHESPADGAAPSADPESMPEAPGTTSHQLVTAENRETGSVKRTVYLAYFAAAGRFLLAVTILASVLAQVFRIGTDSWLGIWSEAGSRAATSAAQRTGADKRNPSTPSGLPTGAPGLGHVPKMSPGVRTRIQNLMTPSGSHLAAEEHQVVSVLTPDQEHRGWQQYQQHRSCADALTSRYQQGRSWKQSIFWGFPNRPSRERAAETSRSDSQRVLHATSFYLGIYALLNLSTLLMLLARSILAALSTLSAAIGLHTRLLQVVLRAPTMFFDTTPVGRILNRFSKDQDALDEDLPYALLSFLNCILQVLGVVWVTSTVTPVMLLVLIPTGILYYRLSRYYLCTSRELKRLEALSKSPILARMGETAAGIPVIRAFGLVREHVQVFLEAVADHMRPYLYSVACNRWLSFRLEMLSAMTVFATALAVFLFRRSLSPAAAGLSITYSLLVTQTLSWLVRMTTEVENGMSAVERILWEIPSEAPAYIEGSLPAHWPSEGRVEFRDVWMRYRPELPPALRGVSFTILPGQRVGLIGRTGAGKSSIAQVLFRTVGDPLQAGAVIVDGIDISRVGVAQLRERLAMVTQDTILFRGTLRENLDPFHRHTDAELWQALRYVSLAENDTHSAWAAVDRTATKTAVAGCRHGDTSAHTKTGTDAAVNAADAVAEHGTLAAHGASTAALKQQEEQARSMPALKSSNRFPSLDTHIAEGGSNLSAGQRQLLCLARVLLRRPRVLVLDESTANLDYRTDRAIQRTIRACLQGSTLLIIAHRMDTILDCDLIIGLAAGRVVECGSPASLLQRRDSLFYQLAWEQGVLEQITSGTLS</sequence>
<evidence type="ECO:0000256" key="11">
    <source>
        <dbReference type="SAM" id="MobiDB-lite"/>
    </source>
</evidence>
<dbReference type="GO" id="GO:0000323">
    <property type="term" value="C:lytic vacuole"/>
    <property type="evidence" value="ECO:0007669"/>
    <property type="project" value="UniProtKB-ARBA"/>
</dbReference>
<feature type="domain" description="ABC transporter" evidence="13">
    <location>
        <begin position="1731"/>
        <end position="2041"/>
    </location>
</feature>
<feature type="region of interest" description="Disordered" evidence="11">
    <location>
        <begin position="121"/>
        <end position="141"/>
    </location>
</feature>
<dbReference type="CDD" id="cd03244">
    <property type="entry name" value="ABCC_MRP_domain2"/>
    <property type="match status" value="1"/>
</dbReference>
<dbReference type="Gene3D" id="3.40.50.300">
    <property type="entry name" value="P-loop containing nucleotide triphosphate hydrolases"/>
    <property type="match status" value="2"/>
</dbReference>
<feature type="domain" description="ABC transmembrane type-1" evidence="14">
    <location>
        <begin position="1456"/>
        <end position="1697"/>
    </location>
</feature>
<keyword evidence="10 12" id="KW-0472">Membrane</keyword>
<dbReference type="PANTHER" id="PTHR24223">
    <property type="entry name" value="ATP-BINDING CASSETTE SUB-FAMILY C"/>
    <property type="match status" value="1"/>
</dbReference>
<dbReference type="KEGG" id="cme:CYME_CMD133C"/>
<dbReference type="PROSITE" id="PS50893">
    <property type="entry name" value="ABC_TRANSPORTER_2"/>
    <property type="match status" value="2"/>
</dbReference>
<feature type="transmembrane region" description="Helical" evidence="12">
    <location>
        <begin position="1646"/>
        <end position="1663"/>
    </location>
</feature>
<keyword evidence="6" id="KW-0677">Repeat</keyword>
<dbReference type="InterPro" id="IPR003593">
    <property type="entry name" value="AAA+_ATPase"/>
</dbReference>
<keyword evidence="16" id="KW-1185">Reference proteome</keyword>
<feature type="compositionally biased region" description="Low complexity" evidence="11">
    <location>
        <begin position="1243"/>
        <end position="1253"/>
    </location>
</feature>
<dbReference type="RefSeq" id="XP_005535486.1">
    <property type="nucleotide sequence ID" value="XM_005535429.1"/>
</dbReference>
<evidence type="ECO:0000256" key="12">
    <source>
        <dbReference type="SAM" id="Phobius"/>
    </source>
</evidence>
<dbReference type="InterPro" id="IPR044746">
    <property type="entry name" value="ABCC_6TM_D1"/>
</dbReference>
<dbReference type="GO" id="GO:0140359">
    <property type="term" value="F:ABC-type transporter activity"/>
    <property type="evidence" value="ECO:0007669"/>
    <property type="project" value="InterPro"/>
</dbReference>
<evidence type="ECO:0000313" key="16">
    <source>
        <dbReference type="Proteomes" id="UP000007014"/>
    </source>
</evidence>
<feature type="transmembrane region" description="Helical" evidence="12">
    <location>
        <begin position="1282"/>
        <end position="1304"/>
    </location>
</feature>
<feature type="domain" description="ABC transporter" evidence="13">
    <location>
        <begin position="852"/>
        <end position="1103"/>
    </location>
</feature>
<dbReference type="Proteomes" id="UP000007014">
    <property type="component" value="Chromosome 4"/>
</dbReference>
<keyword evidence="5 12" id="KW-0812">Transmembrane</keyword>
<keyword evidence="4" id="KW-0926">Vacuole</keyword>
<reference evidence="15 16" key="2">
    <citation type="journal article" date="2007" name="BMC Biol.">
        <title>A 100%-complete sequence reveals unusually simple genomic features in the hot-spring red alga Cyanidioschyzon merolae.</title>
        <authorList>
            <person name="Nozaki H."/>
            <person name="Takano H."/>
            <person name="Misumi O."/>
            <person name="Terasawa K."/>
            <person name="Matsuzaki M."/>
            <person name="Maruyama S."/>
            <person name="Nishida K."/>
            <person name="Yagisawa F."/>
            <person name="Yoshida Y."/>
            <person name="Fujiwara T."/>
            <person name="Takio S."/>
            <person name="Tamura K."/>
            <person name="Chung S.J."/>
            <person name="Nakamura S."/>
            <person name="Kuroiwa H."/>
            <person name="Tanaka K."/>
            <person name="Sato N."/>
            <person name="Kuroiwa T."/>
        </authorList>
    </citation>
    <scope>NUCLEOTIDE SEQUENCE [LARGE SCALE GENOMIC DNA]</scope>
    <source>
        <strain evidence="15 16">10D</strain>
    </source>
</reference>
<dbReference type="STRING" id="280699.M1V494"/>
<name>M1V494_CYAM1</name>
<evidence type="ECO:0000256" key="2">
    <source>
        <dbReference type="ARBA" id="ARBA00014334"/>
    </source>
</evidence>
<dbReference type="HOGENOM" id="CLU_000604_27_6_1"/>
<dbReference type="PROSITE" id="PS50929">
    <property type="entry name" value="ABC_TM1F"/>
    <property type="match status" value="2"/>
</dbReference>
<keyword evidence="8 15" id="KW-0067">ATP-binding</keyword>
<evidence type="ECO:0000256" key="1">
    <source>
        <dbReference type="ARBA" id="ARBA00004128"/>
    </source>
</evidence>
<dbReference type="SUPFAM" id="SSF90123">
    <property type="entry name" value="ABC transporter transmembrane region"/>
    <property type="match status" value="2"/>
</dbReference>
<dbReference type="Pfam" id="PF00664">
    <property type="entry name" value="ABC_membrane"/>
    <property type="match status" value="2"/>
</dbReference>
<proteinExistence type="predicted"/>
<keyword evidence="9 12" id="KW-1133">Transmembrane helix</keyword>
<dbReference type="GO" id="GO:0016887">
    <property type="term" value="F:ATP hydrolysis activity"/>
    <property type="evidence" value="ECO:0007669"/>
    <property type="project" value="InterPro"/>
</dbReference>
<evidence type="ECO:0000259" key="14">
    <source>
        <dbReference type="PROSITE" id="PS50929"/>
    </source>
</evidence>
<dbReference type="GO" id="GO:0005774">
    <property type="term" value="C:vacuolar membrane"/>
    <property type="evidence" value="ECO:0007669"/>
    <property type="project" value="UniProtKB-SubCell"/>
</dbReference>
<evidence type="ECO:0000256" key="8">
    <source>
        <dbReference type="ARBA" id="ARBA00022840"/>
    </source>
</evidence>
<dbReference type="PANTHER" id="PTHR24223:SF443">
    <property type="entry name" value="MULTIDRUG-RESISTANCE LIKE PROTEIN 1, ISOFORM I"/>
    <property type="match status" value="1"/>
</dbReference>
<evidence type="ECO:0000259" key="13">
    <source>
        <dbReference type="PROSITE" id="PS50893"/>
    </source>
</evidence>
<feature type="region of interest" description="Disordered" evidence="11">
    <location>
        <begin position="1236"/>
        <end position="1272"/>
    </location>
</feature>